<feature type="domain" description="NB-ARC" evidence="11">
    <location>
        <begin position="161"/>
        <end position="331"/>
    </location>
</feature>
<evidence type="ECO:0000256" key="1">
    <source>
        <dbReference type="ARBA" id="ARBA00004170"/>
    </source>
</evidence>
<dbReference type="PANTHER" id="PTHR23155">
    <property type="entry name" value="DISEASE RESISTANCE PROTEIN RP"/>
    <property type="match status" value="1"/>
</dbReference>
<dbReference type="OrthoDB" id="1251639at2759"/>
<dbReference type="InterPro" id="IPR002182">
    <property type="entry name" value="NB-ARC"/>
</dbReference>
<evidence type="ECO:0000256" key="8">
    <source>
        <dbReference type="ARBA" id="ARBA00023054"/>
    </source>
</evidence>
<dbReference type="SUPFAM" id="SSF52058">
    <property type="entry name" value="L domain-like"/>
    <property type="match status" value="1"/>
</dbReference>
<evidence type="ECO:0000256" key="4">
    <source>
        <dbReference type="ARBA" id="ARBA00022737"/>
    </source>
</evidence>
<evidence type="ECO:0000256" key="5">
    <source>
        <dbReference type="ARBA" id="ARBA00022741"/>
    </source>
</evidence>
<accession>A0A9J5ZBB3</accession>
<dbReference type="InterPro" id="IPR058922">
    <property type="entry name" value="WHD_DRP"/>
</dbReference>
<comment type="subcellular location">
    <subcellularLocation>
        <location evidence="1">Membrane</location>
        <topology evidence="1">Peripheral membrane protein</topology>
    </subcellularLocation>
</comment>
<keyword evidence="6" id="KW-0611">Plant defense</keyword>
<dbReference type="InterPro" id="IPR044974">
    <property type="entry name" value="Disease_R_plants"/>
</dbReference>
<name>A0A9J5ZBB3_SOLCO</name>
<keyword evidence="3" id="KW-0433">Leucine-rich repeat</keyword>
<dbReference type="Proteomes" id="UP000824120">
    <property type="component" value="Chromosome 4"/>
</dbReference>
<dbReference type="Pfam" id="PF23559">
    <property type="entry name" value="WHD_DRP"/>
    <property type="match status" value="1"/>
</dbReference>
<dbReference type="Gene3D" id="1.10.8.430">
    <property type="entry name" value="Helical domain of apoptotic protease-activating factors"/>
    <property type="match status" value="1"/>
</dbReference>
<evidence type="ECO:0000259" key="13">
    <source>
        <dbReference type="Pfam" id="PF23559"/>
    </source>
</evidence>
<keyword evidence="4" id="KW-0677">Repeat</keyword>
<keyword evidence="9" id="KW-0472">Membrane</keyword>
<feature type="compositionally biased region" description="Polar residues" evidence="10">
    <location>
        <begin position="654"/>
        <end position="670"/>
    </location>
</feature>
<dbReference type="InterPro" id="IPR036388">
    <property type="entry name" value="WH-like_DNA-bd_sf"/>
</dbReference>
<dbReference type="InterPro" id="IPR042197">
    <property type="entry name" value="Apaf_helical"/>
</dbReference>
<protein>
    <submittedName>
        <fullName evidence="14">Uncharacterized protein</fullName>
    </submittedName>
</protein>
<dbReference type="Gene3D" id="3.80.10.10">
    <property type="entry name" value="Ribonuclease Inhibitor"/>
    <property type="match status" value="1"/>
</dbReference>
<dbReference type="InterPro" id="IPR041118">
    <property type="entry name" value="Rx_N"/>
</dbReference>
<keyword evidence="8" id="KW-0175">Coiled coil</keyword>
<dbReference type="AlphaFoldDB" id="A0A9J5ZBB3"/>
<dbReference type="GO" id="GO:0043531">
    <property type="term" value="F:ADP binding"/>
    <property type="evidence" value="ECO:0007669"/>
    <property type="project" value="InterPro"/>
</dbReference>
<gene>
    <name evidence="14" type="ORF">H5410_019479</name>
</gene>
<evidence type="ECO:0000256" key="10">
    <source>
        <dbReference type="SAM" id="MobiDB-lite"/>
    </source>
</evidence>
<comment type="similarity">
    <text evidence="2">Belongs to the disease resistance NB-LRR family.</text>
</comment>
<dbReference type="GO" id="GO:0098542">
    <property type="term" value="P:defense response to other organism"/>
    <property type="evidence" value="ECO:0007669"/>
    <property type="project" value="TreeGrafter"/>
</dbReference>
<dbReference type="GO" id="GO:0005524">
    <property type="term" value="F:ATP binding"/>
    <property type="evidence" value="ECO:0007669"/>
    <property type="project" value="UniProtKB-KW"/>
</dbReference>
<evidence type="ECO:0000256" key="6">
    <source>
        <dbReference type="ARBA" id="ARBA00022821"/>
    </source>
</evidence>
<evidence type="ECO:0000313" key="15">
    <source>
        <dbReference type="Proteomes" id="UP000824120"/>
    </source>
</evidence>
<keyword evidence="5" id="KW-0547">Nucleotide-binding</keyword>
<organism evidence="14 15">
    <name type="scientific">Solanum commersonii</name>
    <name type="common">Commerson's wild potato</name>
    <name type="synonym">Commerson's nightshade</name>
    <dbReference type="NCBI Taxonomy" id="4109"/>
    <lineage>
        <taxon>Eukaryota</taxon>
        <taxon>Viridiplantae</taxon>
        <taxon>Streptophyta</taxon>
        <taxon>Embryophyta</taxon>
        <taxon>Tracheophyta</taxon>
        <taxon>Spermatophyta</taxon>
        <taxon>Magnoliopsida</taxon>
        <taxon>eudicotyledons</taxon>
        <taxon>Gunneridae</taxon>
        <taxon>Pentapetalae</taxon>
        <taxon>asterids</taxon>
        <taxon>lamiids</taxon>
        <taxon>Solanales</taxon>
        <taxon>Solanaceae</taxon>
        <taxon>Solanoideae</taxon>
        <taxon>Solaneae</taxon>
        <taxon>Solanum</taxon>
    </lineage>
</organism>
<keyword evidence="15" id="KW-1185">Reference proteome</keyword>
<evidence type="ECO:0000256" key="2">
    <source>
        <dbReference type="ARBA" id="ARBA00008894"/>
    </source>
</evidence>
<dbReference type="InterPro" id="IPR038005">
    <property type="entry name" value="RX-like_CC"/>
</dbReference>
<evidence type="ECO:0000256" key="9">
    <source>
        <dbReference type="ARBA" id="ARBA00023136"/>
    </source>
</evidence>
<evidence type="ECO:0000259" key="12">
    <source>
        <dbReference type="Pfam" id="PF18052"/>
    </source>
</evidence>
<dbReference type="GO" id="GO:0016020">
    <property type="term" value="C:membrane"/>
    <property type="evidence" value="ECO:0007669"/>
    <property type="project" value="UniProtKB-SubCell"/>
</dbReference>
<dbReference type="Gene3D" id="1.20.5.4130">
    <property type="match status" value="1"/>
</dbReference>
<dbReference type="PANTHER" id="PTHR23155:SF1193">
    <property type="entry name" value="DISEASE RESISTANCE PROTEIN RPP13-RELATED"/>
    <property type="match status" value="1"/>
</dbReference>
<dbReference type="InterPro" id="IPR032675">
    <property type="entry name" value="LRR_dom_sf"/>
</dbReference>
<feature type="domain" description="Disease resistance N-terminal" evidence="12">
    <location>
        <begin position="5"/>
        <end position="89"/>
    </location>
</feature>
<feature type="domain" description="Disease resistance protein winged helix" evidence="13">
    <location>
        <begin position="417"/>
        <end position="486"/>
    </location>
</feature>
<comment type="caution">
    <text evidence="14">The sequence shown here is derived from an EMBL/GenBank/DDBJ whole genome shotgun (WGS) entry which is preliminary data.</text>
</comment>
<dbReference type="Pfam" id="PF18052">
    <property type="entry name" value="Rx_N"/>
    <property type="match status" value="1"/>
</dbReference>
<dbReference type="Pfam" id="PF00931">
    <property type="entry name" value="NB-ARC"/>
    <property type="match status" value="1"/>
</dbReference>
<keyword evidence="7" id="KW-0067">ATP-binding</keyword>
<dbReference type="CDD" id="cd14798">
    <property type="entry name" value="RX-CC_like"/>
    <property type="match status" value="1"/>
</dbReference>
<evidence type="ECO:0000256" key="7">
    <source>
        <dbReference type="ARBA" id="ARBA00022840"/>
    </source>
</evidence>
<proteinExistence type="inferred from homology"/>
<dbReference type="EMBL" id="JACXVP010000004">
    <property type="protein sequence ID" value="KAG5608198.1"/>
    <property type="molecule type" value="Genomic_DNA"/>
</dbReference>
<evidence type="ECO:0000256" key="3">
    <source>
        <dbReference type="ARBA" id="ARBA00022614"/>
    </source>
</evidence>
<evidence type="ECO:0000259" key="11">
    <source>
        <dbReference type="Pfam" id="PF00931"/>
    </source>
</evidence>
<reference evidence="14 15" key="1">
    <citation type="submission" date="2020-09" db="EMBL/GenBank/DDBJ databases">
        <title>De no assembly of potato wild relative species, Solanum commersonii.</title>
        <authorList>
            <person name="Cho K."/>
        </authorList>
    </citation>
    <scope>NUCLEOTIDE SEQUENCE [LARGE SCALE GENOMIC DNA]</scope>
    <source>
        <strain evidence="14">LZ3.2</strain>
        <tissue evidence="14">Leaf</tissue>
    </source>
</reference>
<dbReference type="InterPro" id="IPR027417">
    <property type="entry name" value="P-loop_NTPase"/>
</dbReference>
<evidence type="ECO:0000313" key="14">
    <source>
        <dbReference type="EMBL" id="KAG5608198.1"/>
    </source>
</evidence>
<feature type="region of interest" description="Disordered" evidence="10">
    <location>
        <begin position="646"/>
        <end position="670"/>
    </location>
</feature>
<dbReference type="PRINTS" id="PR00364">
    <property type="entry name" value="DISEASERSIST"/>
</dbReference>
<sequence>MADAVMNLLVESLFQLITDKIEVIGGAKDELDNLLQEINTLKAFLQDNDQQESNSNLWKIFVKIIRTQAHKADDVIDKFVLEAKLHEEKNLWEKALDWRRHIKRVHNLAKGIKDIRERVKEIRQNNAQVLQPRPMLNLPKRLAREPQDTFLEVKNIVGFTKEAKEVMERLVGGTEEVECIPIVGMTGLGKTTLARKVWSDSQITAEFSHNIWVSVGLSNELKNKFFVILKSSTGSNEEFHCNGENELGKLIAIFVTEQHRCLIVLDDVWASELVDRSKKFLPVNKKGHRILITTRRRDVAASCASKKPYHLKCLNGEDSFQLLEKGVFDNERCRNNDLVDLGKSIASKCGGLPLALVVVAKALKVNQTVYEWKRIENNFWQYVVKENDTTSCWKIVEASYESLSSEMKACFLYCLAFPKGYDIPFQMLIHLWMAEGLIESSPKKFSSSKDKAENYLMEFENLDLVIVSREITGSIKRIKCNDIFYEFYKMEVTKESVFQELRLRPVFPSINDADTSRRLHIESCDLSDFVSRIPSAEHVRSFLCFSSKDLDQQTKLSPCVNIQLIQKAFPLLRVLIIESINIPSLRNLNQLFHLRYISISGNFKELPAFFSKFRSLQSIIINTSQPTLNIKANIWNMSKLTHLKTNKPSKLPLPSTQKGKSSSSVQTLSKISPETCNKDVLGEASNSLKKLRDHVNEDEETLAKKQKGASNHDRYLASYDNPDPNNLKFVNENESFELLVKRFFDKGNCPVELVELGQTIARKCKLKEYVPLEIVLIAVLLREMSYNRLPQQVQMCFLYCGVFPPGFDIPC</sequence>
<dbReference type="Gene3D" id="1.10.10.10">
    <property type="entry name" value="Winged helix-like DNA-binding domain superfamily/Winged helix DNA-binding domain"/>
    <property type="match status" value="1"/>
</dbReference>
<dbReference type="SUPFAM" id="SSF52540">
    <property type="entry name" value="P-loop containing nucleoside triphosphate hydrolases"/>
    <property type="match status" value="2"/>
</dbReference>
<dbReference type="FunFam" id="1.10.8.430:FF:000003">
    <property type="entry name" value="Probable disease resistance protein At5g66910"/>
    <property type="match status" value="1"/>
</dbReference>
<dbReference type="Gene3D" id="3.40.50.300">
    <property type="entry name" value="P-loop containing nucleotide triphosphate hydrolases"/>
    <property type="match status" value="1"/>
</dbReference>